<keyword evidence="3" id="KW-1185">Reference proteome</keyword>
<organism evidence="2 3">
    <name type="scientific">Phaeosphaeria nodorum (strain SN15 / ATCC MYA-4574 / FGSC 10173)</name>
    <name type="common">Glume blotch fungus</name>
    <name type="synonym">Parastagonospora nodorum</name>
    <dbReference type="NCBI Taxonomy" id="321614"/>
    <lineage>
        <taxon>Eukaryota</taxon>
        <taxon>Fungi</taxon>
        <taxon>Dikarya</taxon>
        <taxon>Ascomycota</taxon>
        <taxon>Pezizomycotina</taxon>
        <taxon>Dothideomycetes</taxon>
        <taxon>Pleosporomycetidae</taxon>
        <taxon>Pleosporales</taxon>
        <taxon>Pleosporineae</taxon>
        <taxon>Phaeosphaeriaceae</taxon>
        <taxon>Parastagonospora</taxon>
    </lineage>
</organism>
<proteinExistence type="predicted"/>
<protein>
    <submittedName>
        <fullName evidence="2">Uncharacterized protein</fullName>
    </submittedName>
</protein>
<gene>
    <name evidence="2" type="ORF">JI435_421730</name>
</gene>
<evidence type="ECO:0000313" key="3">
    <source>
        <dbReference type="Proteomes" id="UP000663193"/>
    </source>
</evidence>
<reference evidence="3" key="1">
    <citation type="journal article" date="2021" name="BMC Genomics">
        <title>Chromosome-level genome assembly and manually-curated proteome of model necrotroph Parastagonospora nodorum Sn15 reveals a genome-wide trove of candidate effector homologs, and redundancy of virulence-related functions within an accessory chromosome.</title>
        <authorList>
            <person name="Bertazzoni S."/>
            <person name="Jones D.A.B."/>
            <person name="Phan H.T."/>
            <person name="Tan K.-C."/>
            <person name="Hane J.K."/>
        </authorList>
    </citation>
    <scope>NUCLEOTIDE SEQUENCE [LARGE SCALE GENOMIC DNA]</scope>
    <source>
        <strain evidence="3">SN15 / ATCC MYA-4574 / FGSC 10173)</strain>
    </source>
</reference>
<evidence type="ECO:0000256" key="1">
    <source>
        <dbReference type="SAM" id="MobiDB-lite"/>
    </source>
</evidence>
<dbReference type="Proteomes" id="UP000663193">
    <property type="component" value="Chromosome 17"/>
</dbReference>
<dbReference type="EMBL" id="CP069039">
    <property type="protein sequence ID" value="QRD04800.1"/>
    <property type="molecule type" value="Genomic_DNA"/>
</dbReference>
<name>A0A7U2FGF3_PHANO</name>
<evidence type="ECO:0000313" key="2">
    <source>
        <dbReference type="EMBL" id="QRD04800.1"/>
    </source>
</evidence>
<dbReference type="VEuPathDB" id="FungiDB:JI435_421730"/>
<sequence>MDKSNSLIPVRALRHTRQTHAPTRPSFTTNTHTPQCRQIHSTHSCLIGQRAQDASMDPTHYPSDVAAPGRATPRRAAGNVAAVSTSHDAKFAVWCADCAGFSGARRVG</sequence>
<feature type="compositionally biased region" description="Polar residues" evidence="1">
    <location>
        <begin position="19"/>
        <end position="34"/>
    </location>
</feature>
<dbReference type="AlphaFoldDB" id="A0A7U2FGF3"/>
<feature type="region of interest" description="Disordered" evidence="1">
    <location>
        <begin position="1"/>
        <end position="34"/>
    </location>
</feature>
<accession>A0A7U2FGF3</accession>